<evidence type="ECO:0000256" key="1">
    <source>
        <dbReference type="SAM" id="Phobius"/>
    </source>
</evidence>
<keyword evidence="1" id="KW-1133">Transmembrane helix</keyword>
<evidence type="ECO:0000313" key="3">
    <source>
        <dbReference type="Proteomes" id="UP000547058"/>
    </source>
</evidence>
<dbReference type="RefSeq" id="WP_182339324.1">
    <property type="nucleotide sequence ID" value="NZ_JACGXS010000004.1"/>
</dbReference>
<protein>
    <recommendedName>
        <fullName evidence="4">Cytochrome oxidase complex assembly protein 1</fullName>
    </recommendedName>
</protein>
<dbReference type="Proteomes" id="UP000547058">
    <property type="component" value="Unassembled WGS sequence"/>
</dbReference>
<dbReference type="EMBL" id="JACGXS010000004">
    <property type="protein sequence ID" value="MBA8682195.1"/>
    <property type="molecule type" value="Genomic_DNA"/>
</dbReference>
<keyword evidence="3" id="KW-1185">Reference proteome</keyword>
<evidence type="ECO:0008006" key="4">
    <source>
        <dbReference type="Google" id="ProtNLM"/>
    </source>
</evidence>
<name>A0A7W3FME4_9GAMM</name>
<keyword evidence="1" id="KW-0812">Transmembrane</keyword>
<evidence type="ECO:0000313" key="2">
    <source>
        <dbReference type="EMBL" id="MBA8682195.1"/>
    </source>
</evidence>
<organism evidence="2 3">
    <name type="scientific">Stenotrophomonas tumulicola</name>
    <dbReference type="NCBI Taxonomy" id="1685415"/>
    <lineage>
        <taxon>Bacteria</taxon>
        <taxon>Pseudomonadati</taxon>
        <taxon>Pseudomonadota</taxon>
        <taxon>Gammaproteobacteria</taxon>
        <taxon>Lysobacterales</taxon>
        <taxon>Lysobacteraceae</taxon>
        <taxon>Stenotrophomonas</taxon>
    </lineage>
</organism>
<gene>
    <name evidence="2" type="ORF">H4O11_10285</name>
</gene>
<keyword evidence="1" id="KW-0472">Membrane</keyword>
<accession>A0A7W3FME4</accession>
<sequence>MRQPPPLPFESPAGRGWWARHWRWAMPLGIVAGVVLLGGGVAWSLLRWSDAAHASAPLREAMRRANCSVELVAAFGEPLHADRMPIGNMQTQLNGRHDVGLIVGLEGPHGAGTLFVQGTRVDGAWDYPVMYVLGEEEHTFDLSALDDAEAAQECALAQCRAVGDCVIDSLTS</sequence>
<comment type="caution">
    <text evidence="2">The sequence shown here is derived from an EMBL/GenBank/DDBJ whole genome shotgun (WGS) entry which is preliminary data.</text>
</comment>
<dbReference type="AlphaFoldDB" id="A0A7W3FME4"/>
<reference evidence="2 3" key="1">
    <citation type="submission" date="2020-08" db="EMBL/GenBank/DDBJ databases">
        <title>Stenotrophomonas tumulicola JCM 30961.</title>
        <authorList>
            <person name="Deng Y."/>
        </authorList>
    </citation>
    <scope>NUCLEOTIDE SEQUENCE [LARGE SCALE GENOMIC DNA]</scope>
    <source>
        <strain evidence="2 3">JCM 30961</strain>
    </source>
</reference>
<feature type="transmembrane region" description="Helical" evidence="1">
    <location>
        <begin position="24"/>
        <end position="46"/>
    </location>
</feature>
<proteinExistence type="predicted"/>